<dbReference type="EMBL" id="JACHVA010000121">
    <property type="protein sequence ID" value="MBC2603164.1"/>
    <property type="molecule type" value="Genomic_DNA"/>
</dbReference>
<feature type="transmembrane region" description="Helical" evidence="2">
    <location>
        <begin position="110"/>
        <end position="131"/>
    </location>
</feature>
<evidence type="ECO:0000256" key="1">
    <source>
        <dbReference type="SAM" id="MobiDB-lite"/>
    </source>
</evidence>
<feature type="transmembrane region" description="Helical" evidence="2">
    <location>
        <begin position="70"/>
        <end position="89"/>
    </location>
</feature>
<sequence>MDEHPRTRIQRKSQPVAPDNGDKSPRLSLALCRRIMKLFFLSFSPLMLFWGLQLLKQPVHYDGRYGPQEAYQSIPAAIVLIGCALAFIISSKPHKNLRFPKTEKERKERMLRLLWCLAVLIGLTLLFAFIVPGDYDSVTELRELKNIPQAALTSFLGLGSFFIPAFIFAYLLKEI</sequence>
<feature type="region of interest" description="Disordered" evidence="1">
    <location>
        <begin position="1"/>
        <end position="22"/>
    </location>
</feature>
<dbReference type="RefSeq" id="WP_354586753.1">
    <property type="nucleotide sequence ID" value="NZ_JBEPNX010000001.1"/>
</dbReference>
<keyword evidence="4" id="KW-1185">Reference proteome</keyword>
<keyword evidence="2" id="KW-0472">Membrane</keyword>
<comment type="caution">
    <text evidence="3">The sequence shown here is derived from an EMBL/GenBank/DDBJ whole genome shotgun (WGS) entry which is preliminary data.</text>
</comment>
<evidence type="ECO:0000313" key="3">
    <source>
        <dbReference type="EMBL" id="MBC2603164.1"/>
    </source>
</evidence>
<name>A0A7X1B069_9BACT</name>
<evidence type="ECO:0000313" key="4">
    <source>
        <dbReference type="Proteomes" id="UP000525652"/>
    </source>
</evidence>
<reference evidence="3 4" key="1">
    <citation type="submission" date="2020-07" db="EMBL/GenBank/DDBJ databases">
        <authorList>
            <person name="Feng X."/>
        </authorList>
    </citation>
    <scope>NUCLEOTIDE SEQUENCE [LARGE SCALE GENOMIC DNA]</scope>
    <source>
        <strain evidence="3 4">JCM14086</strain>
    </source>
</reference>
<keyword evidence="2" id="KW-1133">Transmembrane helix</keyword>
<proteinExistence type="predicted"/>
<keyword evidence="2" id="KW-0812">Transmembrane</keyword>
<gene>
    <name evidence="3" type="ORF">H5P30_15375</name>
</gene>
<feature type="transmembrane region" description="Helical" evidence="2">
    <location>
        <begin position="151"/>
        <end position="172"/>
    </location>
</feature>
<organism evidence="3 4">
    <name type="scientific">Puniceicoccus vermicola</name>
    <dbReference type="NCBI Taxonomy" id="388746"/>
    <lineage>
        <taxon>Bacteria</taxon>
        <taxon>Pseudomonadati</taxon>
        <taxon>Verrucomicrobiota</taxon>
        <taxon>Opitutia</taxon>
        <taxon>Puniceicoccales</taxon>
        <taxon>Puniceicoccaceae</taxon>
        <taxon>Puniceicoccus</taxon>
    </lineage>
</organism>
<accession>A0A7X1B069</accession>
<protein>
    <submittedName>
        <fullName evidence="3">Uncharacterized protein</fullName>
    </submittedName>
</protein>
<dbReference type="Proteomes" id="UP000525652">
    <property type="component" value="Unassembled WGS sequence"/>
</dbReference>
<dbReference type="AlphaFoldDB" id="A0A7X1B069"/>
<feature type="transmembrane region" description="Helical" evidence="2">
    <location>
        <begin position="35"/>
        <end position="55"/>
    </location>
</feature>
<evidence type="ECO:0000256" key="2">
    <source>
        <dbReference type="SAM" id="Phobius"/>
    </source>
</evidence>